<dbReference type="InterPro" id="IPR050312">
    <property type="entry name" value="IolE/XylAMocC-like"/>
</dbReference>
<dbReference type="InterPro" id="IPR013022">
    <property type="entry name" value="Xyl_isomerase-like_TIM-brl"/>
</dbReference>
<dbReference type="AlphaFoldDB" id="A0A419UWY1"/>
<dbReference type="Proteomes" id="UP000285120">
    <property type="component" value="Unassembled WGS sequence"/>
</dbReference>
<gene>
    <name evidence="2" type="ORF">ATL39_3078</name>
</gene>
<evidence type="ECO:0000313" key="2">
    <source>
        <dbReference type="EMBL" id="RKD69652.1"/>
    </source>
</evidence>
<dbReference type="EMBL" id="RAPK01000011">
    <property type="protein sequence ID" value="RKD69652.1"/>
    <property type="molecule type" value="Genomic_DNA"/>
</dbReference>
<reference evidence="2 3" key="1">
    <citation type="submission" date="2018-09" db="EMBL/GenBank/DDBJ databases">
        <title>Genomic Encyclopedia of Archaeal and Bacterial Type Strains, Phase II (KMG-II): from individual species to whole genera.</title>
        <authorList>
            <person name="Goeker M."/>
        </authorList>
    </citation>
    <scope>NUCLEOTIDE SEQUENCE [LARGE SCALE GENOMIC DNA]</scope>
    <source>
        <strain evidence="2 3">DSM 17008</strain>
    </source>
</reference>
<accession>A0A419UWY1</accession>
<evidence type="ECO:0000313" key="3">
    <source>
        <dbReference type="Proteomes" id="UP000285120"/>
    </source>
</evidence>
<dbReference type="SUPFAM" id="SSF51658">
    <property type="entry name" value="Xylose isomerase-like"/>
    <property type="match status" value="1"/>
</dbReference>
<dbReference type="RefSeq" id="WP_120194213.1">
    <property type="nucleotide sequence ID" value="NZ_RAPK01000011.1"/>
</dbReference>
<dbReference type="InterPro" id="IPR036237">
    <property type="entry name" value="Xyl_isomerase-like_sf"/>
</dbReference>
<dbReference type="PANTHER" id="PTHR12110:SF21">
    <property type="entry name" value="XYLOSE ISOMERASE-LIKE TIM BARREL DOMAIN-CONTAINING PROTEIN"/>
    <property type="match status" value="1"/>
</dbReference>
<feature type="domain" description="Xylose isomerase-like TIM barrel" evidence="1">
    <location>
        <begin position="19"/>
        <end position="276"/>
    </location>
</feature>
<sequence length="291" mass="33561">MKIALDPHMIRHMPIPKMVDKVAEMGYEYIELSPRDDFMPFYKYPRVDKARIKELKNALRDTGVKLSSLLPMQHWAGPDEEDREAAVRNWKRVIEIAVELDVNILNSEFTGQNDMPYKCEQMFVKSMHELIPSIEKEGLNVHIQAHPYDFIENNNAAVDMIRGFDKDWLGYFYSVPHTFFYDDGVGDIASMIDYAGDKLKHINIADTFNHKASSCLRYVVNPPGVHATVHQHLDIGKGDINWDALFNKLREINFDGIVTSAVFGEEHRAEESSLFMLDRLKEELITKTSIK</sequence>
<dbReference type="Gene3D" id="3.20.20.150">
    <property type="entry name" value="Divalent-metal-dependent TIM barrel enzymes"/>
    <property type="match status" value="1"/>
</dbReference>
<dbReference type="Pfam" id="PF01261">
    <property type="entry name" value="AP_endonuc_2"/>
    <property type="match status" value="1"/>
</dbReference>
<name>A0A419UWY1_9BACL</name>
<dbReference type="OrthoDB" id="3280201at2"/>
<organism evidence="2 3">
    <name type="scientific">Sinobaca qinghaiensis</name>
    <dbReference type="NCBI Taxonomy" id="342944"/>
    <lineage>
        <taxon>Bacteria</taxon>
        <taxon>Bacillati</taxon>
        <taxon>Bacillota</taxon>
        <taxon>Bacilli</taxon>
        <taxon>Bacillales</taxon>
        <taxon>Sporolactobacillaceae</taxon>
        <taxon>Sinobaca</taxon>
    </lineage>
</organism>
<evidence type="ECO:0000259" key="1">
    <source>
        <dbReference type="Pfam" id="PF01261"/>
    </source>
</evidence>
<protein>
    <submittedName>
        <fullName evidence="2">Myo-inositol catabolism protein IolH</fullName>
    </submittedName>
</protein>
<dbReference type="PANTHER" id="PTHR12110">
    <property type="entry name" value="HYDROXYPYRUVATE ISOMERASE"/>
    <property type="match status" value="1"/>
</dbReference>
<proteinExistence type="predicted"/>
<comment type="caution">
    <text evidence="2">The sequence shown here is derived from an EMBL/GenBank/DDBJ whole genome shotgun (WGS) entry which is preliminary data.</text>
</comment>
<keyword evidence="3" id="KW-1185">Reference proteome</keyword>